<dbReference type="AlphaFoldDB" id="A0CI65"/>
<dbReference type="STRING" id="5888.A0CI65"/>
<dbReference type="InterPro" id="IPR015943">
    <property type="entry name" value="WD40/YVTN_repeat-like_dom_sf"/>
</dbReference>
<protein>
    <submittedName>
        <fullName evidence="4">Uncharacterized protein</fullName>
    </submittedName>
</protein>
<keyword evidence="5" id="KW-1185">Reference proteome</keyword>
<dbReference type="PROSITE" id="PS50294">
    <property type="entry name" value="WD_REPEATS_REGION"/>
    <property type="match status" value="2"/>
</dbReference>
<dbReference type="InterPro" id="IPR001680">
    <property type="entry name" value="WD40_rpt"/>
</dbReference>
<dbReference type="PRINTS" id="PR00320">
    <property type="entry name" value="GPROTEINBRPT"/>
</dbReference>
<dbReference type="InterPro" id="IPR020472">
    <property type="entry name" value="WD40_PAC1"/>
</dbReference>
<dbReference type="OMA" id="QIKMVIL"/>
<dbReference type="KEGG" id="ptm:GSPATT00007617001"/>
<dbReference type="Gene3D" id="2.130.10.10">
    <property type="entry name" value="YVTN repeat-like/Quinoprotein amine dehydrogenase"/>
    <property type="match status" value="2"/>
</dbReference>
<accession>A0CI65</accession>
<reference evidence="4 5" key="1">
    <citation type="journal article" date="2006" name="Nature">
        <title>Global trends of whole-genome duplications revealed by the ciliate Paramecium tetraurelia.</title>
        <authorList>
            <consortium name="Genoscope"/>
            <person name="Aury J.-M."/>
            <person name="Jaillon O."/>
            <person name="Duret L."/>
            <person name="Noel B."/>
            <person name="Jubin C."/>
            <person name="Porcel B.M."/>
            <person name="Segurens B."/>
            <person name="Daubin V."/>
            <person name="Anthouard V."/>
            <person name="Aiach N."/>
            <person name="Arnaiz O."/>
            <person name="Billaut A."/>
            <person name="Beisson J."/>
            <person name="Blanc I."/>
            <person name="Bouhouche K."/>
            <person name="Camara F."/>
            <person name="Duharcourt S."/>
            <person name="Guigo R."/>
            <person name="Gogendeau D."/>
            <person name="Katinka M."/>
            <person name="Keller A.-M."/>
            <person name="Kissmehl R."/>
            <person name="Klotz C."/>
            <person name="Koll F."/>
            <person name="Le Moue A."/>
            <person name="Lepere C."/>
            <person name="Malinsky S."/>
            <person name="Nowacki M."/>
            <person name="Nowak J.K."/>
            <person name="Plattner H."/>
            <person name="Poulain J."/>
            <person name="Ruiz F."/>
            <person name="Serrano V."/>
            <person name="Zagulski M."/>
            <person name="Dessen P."/>
            <person name="Betermier M."/>
            <person name="Weissenbach J."/>
            <person name="Scarpelli C."/>
            <person name="Schachter V."/>
            <person name="Sperling L."/>
            <person name="Meyer E."/>
            <person name="Cohen J."/>
            <person name="Wincker P."/>
        </authorList>
    </citation>
    <scope>NUCLEOTIDE SEQUENCE [LARGE SCALE GENOMIC DNA]</scope>
    <source>
        <strain evidence="4 5">Stock d4-2</strain>
    </source>
</reference>
<dbReference type="EMBL" id="CT868085">
    <property type="protein sequence ID" value="CAK70482.1"/>
    <property type="molecule type" value="Genomic_DNA"/>
</dbReference>
<keyword evidence="2" id="KW-0677">Repeat</keyword>
<dbReference type="Proteomes" id="UP000000600">
    <property type="component" value="Unassembled WGS sequence"/>
</dbReference>
<evidence type="ECO:0000313" key="4">
    <source>
        <dbReference type="EMBL" id="CAK70482.1"/>
    </source>
</evidence>
<dbReference type="Pfam" id="PF00400">
    <property type="entry name" value="WD40"/>
    <property type="match status" value="3"/>
</dbReference>
<evidence type="ECO:0000256" key="2">
    <source>
        <dbReference type="ARBA" id="ARBA00022737"/>
    </source>
</evidence>
<dbReference type="HOGENOM" id="CLU_620345_0_0_1"/>
<evidence type="ECO:0000256" key="3">
    <source>
        <dbReference type="PROSITE-ProRule" id="PRU00221"/>
    </source>
</evidence>
<feature type="repeat" description="WD" evidence="3">
    <location>
        <begin position="201"/>
        <end position="223"/>
    </location>
</feature>
<dbReference type="OrthoDB" id="10267436at2759"/>
<evidence type="ECO:0000313" key="5">
    <source>
        <dbReference type="Proteomes" id="UP000000600"/>
    </source>
</evidence>
<organism evidence="4 5">
    <name type="scientific">Paramecium tetraurelia</name>
    <dbReference type="NCBI Taxonomy" id="5888"/>
    <lineage>
        <taxon>Eukaryota</taxon>
        <taxon>Sar</taxon>
        <taxon>Alveolata</taxon>
        <taxon>Ciliophora</taxon>
        <taxon>Intramacronucleata</taxon>
        <taxon>Oligohymenophorea</taxon>
        <taxon>Peniculida</taxon>
        <taxon>Parameciidae</taxon>
        <taxon>Paramecium</taxon>
    </lineage>
</organism>
<proteinExistence type="predicted"/>
<keyword evidence="1 3" id="KW-0853">WD repeat</keyword>
<dbReference type="PANTHER" id="PTHR45333">
    <property type="entry name" value="MEMBRANE PROTEIN-RELATED"/>
    <property type="match status" value="1"/>
</dbReference>
<dbReference type="PANTHER" id="PTHR45333:SF1">
    <property type="entry name" value="CHROMOSOME UNDETERMINED SCAFFOLD_625, WHOLE GENOME SHOTGUN SEQUENCE"/>
    <property type="match status" value="1"/>
</dbReference>
<dbReference type="RefSeq" id="XP_001437879.1">
    <property type="nucleotide sequence ID" value="XM_001437842.1"/>
</dbReference>
<dbReference type="GeneID" id="5023664"/>
<feature type="repeat" description="WD" evidence="3">
    <location>
        <begin position="146"/>
        <end position="180"/>
    </location>
</feature>
<gene>
    <name evidence="4" type="ORF">GSPATT00007617001</name>
</gene>
<dbReference type="eggNOG" id="KOG0266">
    <property type="taxonomic scope" value="Eukaryota"/>
</dbReference>
<dbReference type="PROSITE" id="PS50082">
    <property type="entry name" value="WD_REPEATS_2"/>
    <property type="match status" value="3"/>
</dbReference>
<sequence length="364" mass="41484">MKVDMRQYSFENVKIRDTTLVGGNFVRCNFNGSEFDNVYISGMNLSQTQLFNCKWKNIKIHELNKLDGHDGKVNQVCFSSDGKSLASCSDYNLIILWDVKTGKEKSKIRVKENVKSIFSIGKFVYLWNLKTGKEVIQIKMVILNDVNSICFSPNGTKIASGSEDKSICLWDGKTGQQKAKLDGHFINSLFSQFVSLMVLTLASGSYDESIRLWNVKASKKIIQSDSSYKDLLTQIKIPLQKSSLFANVNPDLTILRICQNPQLEAQGTLILQGQFINHQGEDLKSLFKSKGSFFLEDLKQNEIEIFIKNNTINNFNQFLMPFFQQYYFFVSILNPHFLIQIITYFSKVLISRCLLGHCSVVSTI</sequence>
<name>A0CI65_PARTE</name>
<dbReference type="Gene3D" id="2.160.20.80">
    <property type="entry name" value="E3 ubiquitin-protein ligase SopA"/>
    <property type="match status" value="1"/>
</dbReference>
<dbReference type="SMART" id="SM00320">
    <property type="entry name" value="WD40"/>
    <property type="match status" value="3"/>
</dbReference>
<dbReference type="SUPFAM" id="SSF50978">
    <property type="entry name" value="WD40 repeat-like"/>
    <property type="match status" value="1"/>
</dbReference>
<dbReference type="SUPFAM" id="SSF141571">
    <property type="entry name" value="Pentapeptide repeat-like"/>
    <property type="match status" value="1"/>
</dbReference>
<feature type="repeat" description="WD" evidence="3">
    <location>
        <begin position="66"/>
        <end position="107"/>
    </location>
</feature>
<evidence type="ECO:0000256" key="1">
    <source>
        <dbReference type="ARBA" id="ARBA00022574"/>
    </source>
</evidence>
<dbReference type="InterPro" id="IPR036322">
    <property type="entry name" value="WD40_repeat_dom_sf"/>
</dbReference>
<dbReference type="InParanoid" id="A0CI65"/>